<evidence type="ECO:0000256" key="3">
    <source>
        <dbReference type="ARBA" id="ARBA00022801"/>
    </source>
</evidence>
<dbReference type="Gene3D" id="3.40.390.10">
    <property type="entry name" value="Collagenase (Catalytic Domain)"/>
    <property type="match status" value="1"/>
</dbReference>
<dbReference type="Pfam" id="PF00413">
    <property type="entry name" value="Peptidase_M10"/>
    <property type="match status" value="1"/>
</dbReference>
<evidence type="ECO:0000313" key="6">
    <source>
        <dbReference type="EMBL" id="MBB4938815.1"/>
    </source>
</evidence>
<evidence type="ECO:0000256" key="2">
    <source>
        <dbReference type="ARBA" id="ARBA00022723"/>
    </source>
</evidence>
<name>A0A7W7RV97_9ACTN</name>
<dbReference type="SUPFAM" id="SSF55486">
    <property type="entry name" value="Metalloproteases ('zincins'), catalytic domain"/>
    <property type="match status" value="1"/>
</dbReference>
<keyword evidence="1" id="KW-0645">Protease</keyword>
<evidence type="ECO:0000313" key="7">
    <source>
        <dbReference type="Proteomes" id="UP000534286"/>
    </source>
</evidence>
<dbReference type="EMBL" id="JACHJU010000001">
    <property type="protein sequence ID" value="MBB4938815.1"/>
    <property type="molecule type" value="Genomic_DNA"/>
</dbReference>
<protein>
    <recommendedName>
        <fullName evidence="5">Peptidase M10 metallopeptidase domain-containing protein</fullName>
    </recommendedName>
</protein>
<sequence>MPQTPHSESGTRGLLLAPLAALLTFVMFLALTPPASANTFGWSYLHPSGCCSQADNRDHYYNYSSLTSYMKVAGNYAMIHLDSQTDMATHYDSSPDIHTDVEMFDQYYDDYWGLDWDGSSTGKNLHARAECVRIISPGLINGWWKCDQYEIRFDLADMSGFSENERKKTACHEVGHSVGLGHSSESNSCMKTGRSTVRSYTSHDVAHINGRF</sequence>
<comment type="caution">
    <text evidence="6">The sequence shown here is derived from an EMBL/GenBank/DDBJ whole genome shotgun (WGS) entry which is preliminary data.</text>
</comment>
<reference evidence="6 7" key="1">
    <citation type="submission" date="2020-08" db="EMBL/GenBank/DDBJ databases">
        <title>Sequencing the genomes of 1000 actinobacteria strains.</title>
        <authorList>
            <person name="Klenk H.-P."/>
        </authorList>
    </citation>
    <scope>NUCLEOTIDE SEQUENCE [LARGE SCALE GENOMIC DNA]</scope>
    <source>
        <strain evidence="6 7">DSM 43023</strain>
    </source>
</reference>
<dbReference type="GO" id="GO:0006508">
    <property type="term" value="P:proteolysis"/>
    <property type="evidence" value="ECO:0007669"/>
    <property type="project" value="UniProtKB-KW"/>
</dbReference>
<evidence type="ECO:0000256" key="1">
    <source>
        <dbReference type="ARBA" id="ARBA00022670"/>
    </source>
</evidence>
<organism evidence="6 7">
    <name type="scientific">Streptosporangium album</name>
    <dbReference type="NCBI Taxonomy" id="47479"/>
    <lineage>
        <taxon>Bacteria</taxon>
        <taxon>Bacillati</taxon>
        <taxon>Actinomycetota</taxon>
        <taxon>Actinomycetes</taxon>
        <taxon>Streptosporangiales</taxon>
        <taxon>Streptosporangiaceae</taxon>
        <taxon>Streptosporangium</taxon>
    </lineage>
</organism>
<dbReference type="GO" id="GO:0004222">
    <property type="term" value="F:metalloendopeptidase activity"/>
    <property type="evidence" value="ECO:0007669"/>
    <property type="project" value="InterPro"/>
</dbReference>
<keyword evidence="4" id="KW-0862">Zinc</keyword>
<dbReference type="GO" id="GO:0008270">
    <property type="term" value="F:zinc ion binding"/>
    <property type="evidence" value="ECO:0007669"/>
    <property type="project" value="InterPro"/>
</dbReference>
<gene>
    <name evidence="6" type="ORF">FHR32_003120</name>
</gene>
<keyword evidence="7" id="KW-1185">Reference proteome</keyword>
<keyword evidence="2" id="KW-0479">Metal-binding</keyword>
<keyword evidence="3" id="KW-0378">Hydrolase</keyword>
<dbReference type="InterPro" id="IPR024079">
    <property type="entry name" value="MetalloPept_cat_dom_sf"/>
</dbReference>
<accession>A0A7W7RV97</accession>
<evidence type="ECO:0000259" key="5">
    <source>
        <dbReference type="Pfam" id="PF00413"/>
    </source>
</evidence>
<proteinExistence type="predicted"/>
<evidence type="ECO:0000256" key="4">
    <source>
        <dbReference type="ARBA" id="ARBA00022833"/>
    </source>
</evidence>
<dbReference type="GO" id="GO:0031012">
    <property type="term" value="C:extracellular matrix"/>
    <property type="evidence" value="ECO:0007669"/>
    <property type="project" value="InterPro"/>
</dbReference>
<dbReference type="InterPro" id="IPR001818">
    <property type="entry name" value="Pept_M10_metallopeptidase"/>
</dbReference>
<dbReference type="Proteomes" id="UP000534286">
    <property type="component" value="Unassembled WGS sequence"/>
</dbReference>
<feature type="domain" description="Peptidase M10 metallopeptidase" evidence="5">
    <location>
        <begin position="103"/>
        <end position="192"/>
    </location>
</feature>
<dbReference type="AlphaFoldDB" id="A0A7W7RV97"/>
<dbReference type="RefSeq" id="WP_184754935.1">
    <property type="nucleotide sequence ID" value="NZ_BAABEK010000010.1"/>
</dbReference>